<organism evidence="5 6">
    <name type="scientific">Granulicella sibirica</name>
    <dbReference type="NCBI Taxonomy" id="2479048"/>
    <lineage>
        <taxon>Bacteria</taxon>
        <taxon>Pseudomonadati</taxon>
        <taxon>Acidobacteriota</taxon>
        <taxon>Terriglobia</taxon>
        <taxon>Terriglobales</taxon>
        <taxon>Acidobacteriaceae</taxon>
        <taxon>Granulicella</taxon>
    </lineage>
</organism>
<proteinExistence type="predicted"/>
<comment type="caution">
    <text evidence="5">The sequence shown here is derived from an EMBL/GenBank/DDBJ whole genome shotgun (WGS) entry which is preliminary data.</text>
</comment>
<keyword evidence="2" id="KW-0547">Nucleotide-binding</keyword>
<dbReference type="AlphaFoldDB" id="A0A4Q0SXZ9"/>
<evidence type="ECO:0000313" key="6">
    <source>
        <dbReference type="Proteomes" id="UP000289437"/>
    </source>
</evidence>
<dbReference type="GO" id="GO:0043190">
    <property type="term" value="C:ATP-binding cassette (ABC) transporter complex"/>
    <property type="evidence" value="ECO:0007669"/>
    <property type="project" value="TreeGrafter"/>
</dbReference>
<dbReference type="PROSITE" id="PS50893">
    <property type="entry name" value="ABC_TRANSPORTER_2"/>
    <property type="match status" value="1"/>
</dbReference>
<dbReference type="Proteomes" id="UP000289437">
    <property type="component" value="Unassembled WGS sequence"/>
</dbReference>
<reference evidence="5 6" key="1">
    <citation type="submission" date="2018-11" db="EMBL/GenBank/DDBJ databases">
        <authorList>
            <person name="Mardanov A.V."/>
            <person name="Ravin N.V."/>
            <person name="Dedysh S.N."/>
        </authorList>
    </citation>
    <scope>NUCLEOTIDE SEQUENCE [LARGE SCALE GENOMIC DNA]</scope>
    <source>
        <strain evidence="5 6">AF10</strain>
    </source>
</reference>
<evidence type="ECO:0000256" key="2">
    <source>
        <dbReference type="ARBA" id="ARBA00022741"/>
    </source>
</evidence>
<dbReference type="RefSeq" id="WP_241654534.1">
    <property type="nucleotide sequence ID" value="NZ_RDSM01000002.1"/>
</dbReference>
<dbReference type="InterPro" id="IPR050095">
    <property type="entry name" value="ECF_ABC_transporter_ATP-bd"/>
</dbReference>
<accession>A0A4Q0SXZ9</accession>
<sequence>MGVEGTPFVDLRRVNVARGPTTVLHDLNLSVYPGEHIALLGPNGCGKSTLIKTLTCECYPLVQEGTSVTIFGRERWDLTELKKRLGVVSAELPGKPMLSTTGRDAVLTGFFSSSTLWPNLKVTPEMAARADEVLELVGATSIAGKYVGAMSAGQQRRVMIGRALAGSAGTLLLDEPSNALDLAAQKDLHELMRVLARQGTTILLITHHLPDIIPEIGRILLMKDGRIVGDGPKEELLKAETLSELFQTNVELTIRDGRYYAS</sequence>
<name>A0A4Q0SXZ9_9BACT</name>
<dbReference type="SUPFAM" id="SSF52540">
    <property type="entry name" value="P-loop containing nucleoside triphosphate hydrolases"/>
    <property type="match status" value="1"/>
</dbReference>
<dbReference type="EMBL" id="RDSM01000002">
    <property type="protein sequence ID" value="RXH55737.1"/>
    <property type="molecule type" value="Genomic_DNA"/>
</dbReference>
<dbReference type="PANTHER" id="PTHR43553:SF3">
    <property type="entry name" value="ABC TRANSPORTER ATP-BINDING PROTEIN MODF"/>
    <property type="match status" value="1"/>
</dbReference>
<feature type="domain" description="ABC transporter" evidence="4">
    <location>
        <begin position="9"/>
        <end position="249"/>
    </location>
</feature>
<dbReference type="Gene3D" id="3.40.50.300">
    <property type="entry name" value="P-loop containing nucleotide triphosphate hydrolases"/>
    <property type="match status" value="1"/>
</dbReference>
<gene>
    <name evidence="5" type="ORF">GRAN_2594</name>
</gene>
<evidence type="ECO:0000313" key="5">
    <source>
        <dbReference type="EMBL" id="RXH55737.1"/>
    </source>
</evidence>
<dbReference type="GO" id="GO:0016887">
    <property type="term" value="F:ATP hydrolysis activity"/>
    <property type="evidence" value="ECO:0007669"/>
    <property type="project" value="InterPro"/>
</dbReference>
<dbReference type="InterPro" id="IPR003593">
    <property type="entry name" value="AAA+_ATPase"/>
</dbReference>
<keyword evidence="1" id="KW-0813">Transport</keyword>
<dbReference type="InterPro" id="IPR003439">
    <property type="entry name" value="ABC_transporter-like_ATP-bd"/>
</dbReference>
<dbReference type="Pfam" id="PF00005">
    <property type="entry name" value="ABC_tran"/>
    <property type="match status" value="1"/>
</dbReference>
<dbReference type="SMART" id="SM00382">
    <property type="entry name" value="AAA"/>
    <property type="match status" value="1"/>
</dbReference>
<dbReference type="GO" id="GO:0005524">
    <property type="term" value="F:ATP binding"/>
    <property type="evidence" value="ECO:0007669"/>
    <property type="project" value="UniProtKB-KW"/>
</dbReference>
<dbReference type="InterPro" id="IPR017871">
    <property type="entry name" value="ABC_transporter-like_CS"/>
</dbReference>
<keyword evidence="3 5" id="KW-0067">ATP-binding</keyword>
<evidence type="ECO:0000256" key="1">
    <source>
        <dbReference type="ARBA" id="ARBA00022448"/>
    </source>
</evidence>
<protein>
    <submittedName>
        <fullName evidence="5">ABC transporter, ATP-binding protein</fullName>
    </submittedName>
</protein>
<dbReference type="InterPro" id="IPR027417">
    <property type="entry name" value="P-loop_NTPase"/>
</dbReference>
<keyword evidence="6" id="KW-1185">Reference proteome</keyword>
<evidence type="ECO:0000259" key="4">
    <source>
        <dbReference type="PROSITE" id="PS50893"/>
    </source>
</evidence>
<dbReference type="PROSITE" id="PS00211">
    <property type="entry name" value="ABC_TRANSPORTER_1"/>
    <property type="match status" value="1"/>
</dbReference>
<evidence type="ECO:0000256" key="3">
    <source>
        <dbReference type="ARBA" id="ARBA00022840"/>
    </source>
</evidence>
<reference evidence="6" key="2">
    <citation type="submission" date="2019-02" db="EMBL/GenBank/DDBJ databases">
        <title>Granulicella sibirica sp. nov., a psychrotolerant acidobacterium isolated from an organic soil layer in forested tundra, West Siberia.</title>
        <authorList>
            <person name="Oshkin I.Y."/>
            <person name="Kulichevskaya I.S."/>
            <person name="Rijpstra W.I.C."/>
            <person name="Sinninghe Damste J.S."/>
            <person name="Rakitin A.L."/>
            <person name="Ravin N.V."/>
            <person name="Dedysh S.N."/>
        </authorList>
    </citation>
    <scope>NUCLEOTIDE SEQUENCE [LARGE SCALE GENOMIC DNA]</scope>
    <source>
        <strain evidence="6">AF10</strain>
    </source>
</reference>
<dbReference type="PANTHER" id="PTHR43553">
    <property type="entry name" value="HEAVY METAL TRANSPORTER"/>
    <property type="match status" value="1"/>
</dbReference>
<dbReference type="GO" id="GO:0042626">
    <property type="term" value="F:ATPase-coupled transmembrane transporter activity"/>
    <property type="evidence" value="ECO:0007669"/>
    <property type="project" value="TreeGrafter"/>
</dbReference>